<keyword evidence="2" id="KW-1185">Reference proteome</keyword>
<reference evidence="1 2" key="1">
    <citation type="submission" date="2018-11" db="EMBL/GenBank/DDBJ databases">
        <authorList>
            <consortium name="Pathogen Informatics"/>
        </authorList>
    </citation>
    <scope>NUCLEOTIDE SEQUENCE [LARGE SCALE GENOMIC DNA]</scope>
    <source>
        <strain evidence="1 2">NST_G2</strain>
    </source>
</reference>
<evidence type="ECO:0000313" key="2">
    <source>
        <dbReference type="Proteomes" id="UP000275846"/>
    </source>
</evidence>
<dbReference type="Proteomes" id="UP000275846">
    <property type="component" value="Unassembled WGS sequence"/>
</dbReference>
<sequence length="136" mass="15371">MVTFKTPTICKVALKKASHLKLQNRKIRAEINVDQMDLVLSDHDIPLRKARPVSISRTQYVFHFLNRKMNFFKSFQLHLDSGNTCSAQSTFPIEYSCDCRSAVGSAAGNSFFAPDTDQLSASSYYVLAIRKMSLDQ</sequence>
<accession>A0A3P7CFC4</accession>
<gene>
    <name evidence="1" type="ORF">SSLN_LOCUS10434</name>
</gene>
<evidence type="ECO:0000313" key="1">
    <source>
        <dbReference type="EMBL" id="VDL96819.1"/>
    </source>
</evidence>
<protein>
    <submittedName>
        <fullName evidence="1">Uncharacterized protein</fullName>
    </submittedName>
</protein>
<name>A0A3P7CFC4_SCHSO</name>
<dbReference type="AlphaFoldDB" id="A0A3P7CFC4"/>
<proteinExistence type="predicted"/>
<organism evidence="1 2">
    <name type="scientific">Schistocephalus solidus</name>
    <name type="common">Tapeworm</name>
    <dbReference type="NCBI Taxonomy" id="70667"/>
    <lineage>
        <taxon>Eukaryota</taxon>
        <taxon>Metazoa</taxon>
        <taxon>Spiralia</taxon>
        <taxon>Lophotrochozoa</taxon>
        <taxon>Platyhelminthes</taxon>
        <taxon>Cestoda</taxon>
        <taxon>Eucestoda</taxon>
        <taxon>Diphyllobothriidea</taxon>
        <taxon>Diphyllobothriidae</taxon>
        <taxon>Schistocephalus</taxon>
    </lineage>
</organism>
<dbReference type="EMBL" id="UYSU01035873">
    <property type="protein sequence ID" value="VDL96819.1"/>
    <property type="molecule type" value="Genomic_DNA"/>
</dbReference>